<keyword evidence="4" id="KW-1185">Reference proteome</keyword>
<protein>
    <recommendedName>
        <fullName evidence="2">DUF7482 domain-containing protein</fullName>
    </recommendedName>
</protein>
<dbReference type="OrthoDB" id="165082at2"/>
<dbReference type="HOGENOM" id="CLU_1568862_0_0_0"/>
<dbReference type="eggNOG" id="ENOG5033I38">
    <property type="taxonomic scope" value="Bacteria"/>
</dbReference>
<evidence type="ECO:0000259" key="2">
    <source>
        <dbReference type="Pfam" id="PF24298"/>
    </source>
</evidence>
<evidence type="ECO:0000313" key="3">
    <source>
        <dbReference type="EMBL" id="BAJ63292.1"/>
    </source>
</evidence>
<accession>E8N4C8</accession>
<sequence>MNKRFLVSITLLFILSLVLSACNAQPATGIDYAQIPAGKAYADGKEIYFVHTETSDPQIAEKLTNMMKSPVLTVPSLANVPQEALAQVYVFENGIAGKGPLGFQADVFNHPPSSEGYTPLRQIVLVKWAENAKARELKSEEDIKQAEANGELTLSPTNVVVNMPFVVWGGGKR</sequence>
<dbReference type="Proteomes" id="UP000008922">
    <property type="component" value="Chromosome"/>
</dbReference>
<name>E8N4C8_ANATU</name>
<dbReference type="PROSITE" id="PS51257">
    <property type="entry name" value="PROKAR_LIPOPROTEIN"/>
    <property type="match status" value="1"/>
</dbReference>
<dbReference type="AlphaFoldDB" id="E8N4C8"/>
<dbReference type="InterPro" id="IPR055905">
    <property type="entry name" value="DUF7482"/>
</dbReference>
<dbReference type="RefSeq" id="WP_013559680.1">
    <property type="nucleotide sequence ID" value="NC_014960.1"/>
</dbReference>
<evidence type="ECO:0000256" key="1">
    <source>
        <dbReference type="SAM" id="SignalP"/>
    </source>
</evidence>
<organism evidence="3 4">
    <name type="scientific">Anaerolinea thermophila (strain DSM 14523 / JCM 11388 / NBRC 100420 / UNI-1)</name>
    <dbReference type="NCBI Taxonomy" id="926569"/>
    <lineage>
        <taxon>Bacteria</taxon>
        <taxon>Bacillati</taxon>
        <taxon>Chloroflexota</taxon>
        <taxon>Anaerolineae</taxon>
        <taxon>Anaerolineales</taxon>
        <taxon>Anaerolineaceae</taxon>
        <taxon>Anaerolinea</taxon>
    </lineage>
</organism>
<reference evidence="3 4" key="1">
    <citation type="submission" date="2010-12" db="EMBL/GenBank/DDBJ databases">
        <title>Whole genome sequence of Anaerolinea thermophila UNI-1.</title>
        <authorList>
            <person name="Narita-Yamada S."/>
            <person name="Kishi E."/>
            <person name="Watanabe Y."/>
            <person name="Takasaki K."/>
            <person name="Ankai A."/>
            <person name="Oguchi A."/>
            <person name="Fukui S."/>
            <person name="Takahashi M."/>
            <person name="Yashiro I."/>
            <person name="Hosoyama A."/>
            <person name="Sekiguchi Y."/>
            <person name="Hanada S."/>
            <person name="Fujita N."/>
        </authorList>
    </citation>
    <scope>NUCLEOTIDE SEQUENCE [LARGE SCALE GENOMIC DNA]</scope>
    <source>
        <strain evidence="4">DSM 14523 / JCM 11388 / NBRC 100420 / UNI-1</strain>
    </source>
</reference>
<feature type="chain" id="PRO_5003228658" description="DUF7482 domain-containing protein" evidence="1">
    <location>
        <begin position="25"/>
        <end position="173"/>
    </location>
</feature>
<feature type="domain" description="DUF7482" evidence="2">
    <location>
        <begin position="43"/>
        <end position="172"/>
    </location>
</feature>
<keyword evidence="1" id="KW-0732">Signal</keyword>
<gene>
    <name evidence="3" type="ordered locus">ANT_12580</name>
</gene>
<dbReference type="STRING" id="926569.ANT_12580"/>
<dbReference type="InParanoid" id="E8N4C8"/>
<dbReference type="Pfam" id="PF24298">
    <property type="entry name" value="DUF7482"/>
    <property type="match status" value="1"/>
</dbReference>
<feature type="signal peptide" evidence="1">
    <location>
        <begin position="1"/>
        <end position="24"/>
    </location>
</feature>
<proteinExistence type="predicted"/>
<dbReference type="EMBL" id="AP012029">
    <property type="protein sequence ID" value="BAJ63292.1"/>
    <property type="molecule type" value="Genomic_DNA"/>
</dbReference>
<evidence type="ECO:0000313" key="4">
    <source>
        <dbReference type="Proteomes" id="UP000008922"/>
    </source>
</evidence>
<dbReference type="KEGG" id="atm:ANT_12580"/>